<proteinExistence type="predicted"/>
<dbReference type="GeneID" id="19946921"/>
<dbReference type="GO" id="GO:0005737">
    <property type="term" value="C:cytoplasm"/>
    <property type="evidence" value="ECO:0007669"/>
    <property type="project" value="TreeGrafter"/>
</dbReference>
<dbReference type="Gene3D" id="3.20.20.100">
    <property type="entry name" value="NADP-dependent oxidoreductase domain"/>
    <property type="match status" value="1"/>
</dbReference>
<dbReference type="Proteomes" id="UP000030762">
    <property type="component" value="Unassembled WGS sequence"/>
</dbReference>
<organism evidence="3 4">
    <name type="scientific">Saprolegnia diclina (strain VS20)</name>
    <dbReference type="NCBI Taxonomy" id="1156394"/>
    <lineage>
        <taxon>Eukaryota</taxon>
        <taxon>Sar</taxon>
        <taxon>Stramenopiles</taxon>
        <taxon>Oomycota</taxon>
        <taxon>Saprolegniomycetes</taxon>
        <taxon>Saprolegniales</taxon>
        <taxon>Saprolegniaceae</taxon>
        <taxon>Saprolegnia</taxon>
    </lineage>
</organism>
<dbReference type="PANTHER" id="PTHR43625">
    <property type="entry name" value="AFLATOXIN B1 ALDEHYDE REDUCTASE"/>
    <property type="match status" value="1"/>
</dbReference>
<dbReference type="InterPro" id="IPR036812">
    <property type="entry name" value="NAD(P)_OxRdtase_dom_sf"/>
</dbReference>
<name>T0QDW5_SAPDV</name>
<dbReference type="InParanoid" id="T0QDW5"/>
<evidence type="ECO:0000256" key="1">
    <source>
        <dbReference type="ARBA" id="ARBA00023002"/>
    </source>
</evidence>
<keyword evidence="1" id="KW-0560">Oxidoreductase</keyword>
<dbReference type="AlphaFoldDB" id="T0QDW5"/>
<reference evidence="3 4" key="1">
    <citation type="submission" date="2012-04" db="EMBL/GenBank/DDBJ databases">
        <title>The Genome Sequence of Saprolegnia declina VS20.</title>
        <authorList>
            <consortium name="The Broad Institute Genome Sequencing Platform"/>
            <person name="Russ C."/>
            <person name="Nusbaum C."/>
            <person name="Tyler B."/>
            <person name="van West P."/>
            <person name="Dieguez-Uribeondo J."/>
            <person name="de Bruijn I."/>
            <person name="Tripathy S."/>
            <person name="Jiang R."/>
            <person name="Young S.K."/>
            <person name="Zeng Q."/>
            <person name="Gargeya S."/>
            <person name="Fitzgerald M."/>
            <person name="Haas B."/>
            <person name="Abouelleil A."/>
            <person name="Alvarado L."/>
            <person name="Arachchi H.M."/>
            <person name="Berlin A."/>
            <person name="Chapman S.B."/>
            <person name="Goldberg J."/>
            <person name="Griggs A."/>
            <person name="Gujja S."/>
            <person name="Hansen M."/>
            <person name="Howarth C."/>
            <person name="Imamovic A."/>
            <person name="Larimer J."/>
            <person name="McCowen C."/>
            <person name="Montmayeur A."/>
            <person name="Murphy C."/>
            <person name="Neiman D."/>
            <person name="Pearson M."/>
            <person name="Priest M."/>
            <person name="Roberts A."/>
            <person name="Saif S."/>
            <person name="Shea T."/>
            <person name="Sisk P."/>
            <person name="Sykes S."/>
            <person name="Wortman J."/>
            <person name="Nusbaum C."/>
            <person name="Birren B."/>
        </authorList>
    </citation>
    <scope>NUCLEOTIDE SEQUENCE [LARGE SCALE GENOMIC DNA]</scope>
    <source>
        <strain evidence="3 4">VS20</strain>
    </source>
</reference>
<dbReference type="InterPro" id="IPR023210">
    <property type="entry name" value="NADP_OxRdtase_dom"/>
</dbReference>
<dbReference type="GO" id="GO:0016491">
    <property type="term" value="F:oxidoreductase activity"/>
    <property type="evidence" value="ECO:0007669"/>
    <property type="project" value="UniProtKB-KW"/>
</dbReference>
<protein>
    <recommendedName>
        <fullName evidence="2">NADP-dependent oxidoreductase domain-containing protein</fullName>
    </recommendedName>
</protein>
<dbReference type="EMBL" id="JH767148">
    <property type="protein sequence ID" value="EQC36074.1"/>
    <property type="molecule type" value="Genomic_DNA"/>
</dbReference>
<keyword evidence="4" id="KW-1185">Reference proteome</keyword>
<dbReference type="eggNOG" id="KOG1575">
    <property type="taxonomic scope" value="Eukaryota"/>
</dbReference>
<feature type="domain" description="NADP-dependent oxidoreductase" evidence="2">
    <location>
        <begin position="15"/>
        <end position="316"/>
    </location>
</feature>
<dbReference type="SUPFAM" id="SSF51430">
    <property type="entry name" value="NAD(P)-linked oxidoreductase"/>
    <property type="match status" value="1"/>
</dbReference>
<evidence type="ECO:0000313" key="4">
    <source>
        <dbReference type="Proteomes" id="UP000030762"/>
    </source>
</evidence>
<evidence type="ECO:0000313" key="3">
    <source>
        <dbReference type="EMBL" id="EQC36074.1"/>
    </source>
</evidence>
<dbReference type="VEuPathDB" id="FungiDB:SDRG_06194"/>
<evidence type="ECO:0000259" key="2">
    <source>
        <dbReference type="Pfam" id="PF00248"/>
    </source>
</evidence>
<dbReference type="Pfam" id="PF00248">
    <property type="entry name" value="Aldo_ket_red"/>
    <property type="match status" value="1"/>
</dbReference>
<dbReference type="OMA" id="TKFGMDM"/>
<sequence length="338" mass="36608">MQQRKLGTQGLSVSKIGLGTMGMTAFYGDFDREAAEEPSIETIGKALELGINFLDTAWIYQSFGVDGKPNRTNEALVGKAIKRFGRDKFVIATKFGLGVANGQSFISGKPAFIREQLAESLERLGIDSVDLYYMHRMDPSTPIEETMATLKELVEEGKIKYVGLSECTSSELRRAHAVHPVSAIQMEWSLNSRDIEDSVAKTARELGVGIVAYSPLGRGLLTGAIASIESLDAKDWRKGNPRFAAENLSKNIAIDFFAIAKAKGVTPAQLALAWVLHRGDDVVPIPGTKSQARLIENAGAATVQLTPDEIVAIEQSIPEQVGGRYADAEMSSTFQGRA</sequence>
<dbReference type="InterPro" id="IPR050791">
    <property type="entry name" value="Aldo-Keto_reductase"/>
</dbReference>
<dbReference type="PANTHER" id="PTHR43625:SF40">
    <property type="entry name" value="ALDO-KETO REDUCTASE YAKC [NADP(+)]"/>
    <property type="match status" value="1"/>
</dbReference>
<gene>
    <name evidence="3" type="ORF">SDRG_06194</name>
</gene>
<dbReference type="RefSeq" id="XP_008610180.1">
    <property type="nucleotide sequence ID" value="XM_008611958.1"/>
</dbReference>
<dbReference type="CDD" id="cd19076">
    <property type="entry name" value="AKR_AKR13A_13D"/>
    <property type="match status" value="1"/>
</dbReference>
<dbReference type="OrthoDB" id="40856at2759"/>
<dbReference type="STRING" id="1156394.T0QDW5"/>
<accession>T0QDW5</accession>